<dbReference type="GO" id="GO:0009055">
    <property type="term" value="F:electron transfer activity"/>
    <property type="evidence" value="ECO:0007669"/>
    <property type="project" value="InterPro"/>
</dbReference>
<dbReference type="SUPFAM" id="SSF48371">
    <property type="entry name" value="ARM repeat"/>
    <property type="match status" value="1"/>
</dbReference>
<dbReference type="NCBIfam" id="TIGR02603">
    <property type="entry name" value="CxxCH_TIGR02603"/>
    <property type="match status" value="1"/>
</dbReference>
<dbReference type="InterPro" id="IPR036909">
    <property type="entry name" value="Cyt_c-like_dom_sf"/>
</dbReference>
<dbReference type="PANTHER" id="PTHR33546">
    <property type="entry name" value="LARGE, MULTIFUNCTIONAL SECRETED PROTEIN-RELATED"/>
    <property type="match status" value="1"/>
</dbReference>
<feature type="domain" description="Cytochrome c" evidence="5">
    <location>
        <begin position="1032"/>
        <end position="1164"/>
    </location>
</feature>
<accession>A0A517Y327</accession>
<dbReference type="InterPro" id="IPR013428">
    <property type="entry name" value="Membrane-bound_put_N"/>
</dbReference>
<dbReference type="SUPFAM" id="SSF46626">
    <property type="entry name" value="Cytochrome c"/>
    <property type="match status" value="1"/>
</dbReference>
<keyword evidence="1 4" id="KW-0349">Heme</keyword>
<dbReference type="Gene3D" id="2.60.120.560">
    <property type="entry name" value="Exo-inulinase, domain 1"/>
    <property type="match status" value="1"/>
</dbReference>
<dbReference type="OrthoDB" id="225269at2"/>
<dbReference type="PROSITE" id="PS51007">
    <property type="entry name" value="CYTC"/>
    <property type="match status" value="1"/>
</dbReference>
<dbReference type="SUPFAM" id="SSF50952">
    <property type="entry name" value="Soluble quinoprotein glucose dehydrogenase"/>
    <property type="match status" value="1"/>
</dbReference>
<dbReference type="GO" id="GO:0046872">
    <property type="term" value="F:metal ion binding"/>
    <property type="evidence" value="ECO:0007669"/>
    <property type="project" value="UniProtKB-KW"/>
</dbReference>
<dbReference type="Gene3D" id="1.25.10.10">
    <property type="entry name" value="Leucine-rich Repeat Variant"/>
    <property type="match status" value="1"/>
</dbReference>
<evidence type="ECO:0000256" key="3">
    <source>
        <dbReference type="ARBA" id="ARBA00023004"/>
    </source>
</evidence>
<protein>
    <recommendedName>
        <fullName evidence="5">Cytochrome c domain-containing protein</fullName>
    </recommendedName>
</protein>
<evidence type="ECO:0000256" key="2">
    <source>
        <dbReference type="ARBA" id="ARBA00022723"/>
    </source>
</evidence>
<dbReference type="InterPro" id="IPR013427">
    <property type="entry name" value="Haem-bd_dom_put"/>
</dbReference>
<dbReference type="PANTHER" id="PTHR33546:SF1">
    <property type="entry name" value="LARGE, MULTIFUNCTIONAL SECRETED PROTEIN"/>
    <property type="match status" value="1"/>
</dbReference>
<keyword evidence="3 4" id="KW-0408">Iron</keyword>
<proteinExistence type="predicted"/>
<dbReference type="Pfam" id="PF23500">
    <property type="entry name" value="DUF7133"/>
    <property type="match status" value="1"/>
</dbReference>
<dbReference type="InterPro" id="IPR011989">
    <property type="entry name" value="ARM-like"/>
</dbReference>
<dbReference type="InterPro" id="IPR010496">
    <property type="entry name" value="AL/BT2_dom"/>
</dbReference>
<dbReference type="GO" id="GO:0016787">
    <property type="term" value="F:hydrolase activity"/>
    <property type="evidence" value="ECO:0007669"/>
    <property type="project" value="InterPro"/>
</dbReference>
<evidence type="ECO:0000313" key="7">
    <source>
        <dbReference type="Proteomes" id="UP000319576"/>
    </source>
</evidence>
<sequence>MFPAILSLALVAPAQPPADAGVLPAAADGRPLNLDFETGTLQDWTAEGTAFRDQPIKGDTVAARRGDMKSRHQGQFWVGGYEKHGDKGTGTLTSAPFKVTHPWASFLVGGGPHQLETCVELVDVATKAVFFRAAGLEEEDLRRVVVDLAKVQGKDIQVRVVDRHTGHWGHVNFDDFRFHAAQPKFAARPQKAPPAKQDVVAHAGLAPEAAAKAMTVPPGFSVTLFAGEPDVHQPIAFCFDDRGRMWVAEAFTYPKRNPHPGPVLPEAQKKLGDRILIFEDADGDGKFDKKTVFMEGLNLVSGLEVGFGGVWVGAAPYFLFIPHDEATDKAGEPRILLDGWGYQDTHETLNTFVWGPDGWLYGCHGVFTHSRVGVPGTPDKDRTPINAGVWRYHPTRHVFEVFAHGTSNPWGLDYNAHGEFFVEACVIPHMWHIIQGARYHRQGGQHFNPFTFTDIPTIALHRHYQGATPHAGNNVSDAVGGGHAHSGLMCYQGGHWPKEYHGKLFMGNLHGHRINVDVLTPKGSGYVADRNPDFLKTNDKWSMLVNLRSGPDGNAFAIDWYDKQICHRNEPEIWDRTNGRIYKISYKGTKTVAGLDLKKLSDEELVKLQLHENVWYVRHARRVLQERGLRDAKAEGALAAMLTHPDPLRRLNALWTLAACGKLTSLNSQALWKDADPHVRSWASRMMHEHYALHMFNAQEHADTLAAAARAMPSPVSRRFQASLAQQFRAADRWKIVEALTAFPEDATDHNLPHLYWYAMEPLAEVDAPRALMLAADAKLPQLLPLMARRIGATGTPDAIDLLVKSAGESNDATKQLALLRGLQDGLKGKRQYPMPREWEAAFPALLKSESPDVRSQAQALAVVFGDKKAFAALRRVVADAKADAGARTSALTSLVDARDAELPPVLHTLVQETALRGAAIRGLASFDDEKTPGVILGGYGSYTPAEKRDALATLSARTAYGKALMAAVADKRVPVADVTAETVRQLRNLQDAGVDEQIGKLWGVVRATPADRLKLIAEWRAKLTTPARTAPDLNLGRAVFAKTCQQCHTLYGVGGKVGPDITGSNRANLDYLLENVFDPSAVIPNEYAATRFNLADGRVVTGILKGQTPNAVTVLTENETLTIPAADIEKRAPSALSMMPDDITKNTTEFEVRSLMAYLQAPNQVPMLATADNVKDVFNGKDLTGWDGDKDVWSVQNGEIVGKTATGLKRNTFLKSSLAVTDFRLSVKVKLTPNRENSGIQFRSEPLPDGEMRGPQADVGAGWWGKLYEESGRGLLAKEGGEQHVKADEWNDYVVEAKGATVKIWINGQLVCDYTDAQLSRRGVIGLQVHSGGPTEVRFKDIRLEVLR</sequence>
<dbReference type="Gene3D" id="1.10.760.10">
    <property type="entry name" value="Cytochrome c-like domain"/>
    <property type="match status" value="1"/>
</dbReference>
<dbReference type="RefSeq" id="WP_145244308.1">
    <property type="nucleotide sequence ID" value="NZ_CP036273.1"/>
</dbReference>
<dbReference type="InterPro" id="IPR011042">
    <property type="entry name" value="6-blade_b-propeller_TolB-like"/>
</dbReference>
<dbReference type="InterPro" id="IPR016024">
    <property type="entry name" value="ARM-type_fold"/>
</dbReference>
<dbReference type="Proteomes" id="UP000319576">
    <property type="component" value="Chromosome"/>
</dbReference>
<dbReference type="NCBIfam" id="TIGR02604">
    <property type="entry name" value="Piru_Ver_Nterm"/>
    <property type="match status" value="1"/>
</dbReference>
<dbReference type="EMBL" id="CP036273">
    <property type="protein sequence ID" value="QDU24118.1"/>
    <property type="molecule type" value="Genomic_DNA"/>
</dbReference>
<evidence type="ECO:0000313" key="6">
    <source>
        <dbReference type="EMBL" id="QDU24118.1"/>
    </source>
</evidence>
<keyword evidence="2 4" id="KW-0479">Metal-binding</keyword>
<evidence type="ECO:0000259" key="5">
    <source>
        <dbReference type="PROSITE" id="PS51007"/>
    </source>
</evidence>
<reference evidence="6 7" key="1">
    <citation type="submission" date="2019-02" db="EMBL/GenBank/DDBJ databases">
        <title>Deep-cultivation of Planctomycetes and their phenomic and genomic characterization uncovers novel biology.</title>
        <authorList>
            <person name="Wiegand S."/>
            <person name="Jogler M."/>
            <person name="Boedeker C."/>
            <person name="Pinto D."/>
            <person name="Vollmers J."/>
            <person name="Rivas-Marin E."/>
            <person name="Kohn T."/>
            <person name="Peeters S.H."/>
            <person name="Heuer A."/>
            <person name="Rast P."/>
            <person name="Oberbeckmann S."/>
            <person name="Bunk B."/>
            <person name="Jeske O."/>
            <person name="Meyerdierks A."/>
            <person name="Storesund J.E."/>
            <person name="Kallscheuer N."/>
            <person name="Luecker S."/>
            <person name="Lage O.M."/>
            <person name="Pohl T."/>
            <person name="Merkel B.J."/>
            <person name="Hornburger P."/>
            <person name="Mueller R.-W."/>
            <person name="Bruemmer F."/>
            <person name="Labrenz M."/>
            <person name="Spormann A.M."/>
            <person name="Op den Camp H."/>
            <person name="Overmann J."/>
            <person name="Amann R."/>
            <person name="Jetten M.S.M."/>
            <person name="Mascher T."/>
            <person name="Medema M.H."/>
            <person name="Devos D.P."/>
            <person name="Kaster A.-K."/>
            <person name="Ovreas L."/>
            <person name="Rohde M."/>
            <person name="Galperin M.Y."/>
            <person name="Jogler C."/>
        </authorList>
    </citation>
    <scope>NUCLEOTIDE SEQUENCE [LARGE SCALE GENOMIC DNA]</scope>
    <source>
        <strain evidence="6 7">ETA_A1</strain>
    </source>
</reference>
<dbReference type="Gene3D" id="2.120.10.30">
    <property type="entry name" value="TolB, C-terminal domain"/>
    <property type="match status" value="1"/>
</dbReference>
<dbReference type="KEGG" id="uli:ETAA1_61310"/>
<name>A0A517Y327_9BACT</name>
<dbReference type="InterPro" id="IPR009056">
    <property type="entry name" value="Cyt_c-like_dom"/>
</dbReference>
<dbReference type="Pfam" id="PF06439">
    <property type="entry name" value="3keto-disac_hyd"/>
    <property type="match status" value="1"/>
</dbReference>
<dbReference type="GO" id="GO:0020037">
    <property type="term" value="F:heme binding"/>
    <property type="evidence" value="ECO:0007669"/>
    <property type="project" value="InterPro"/>
</dbReference>
<dbReference type="InterPro" id="IPR011041">
    <property type="entry name" value="Quinoprot_gluc/sorb_DH_b-prop"/>
</dbReference>
<evidence type="ECO:0000256" key="4">
    <source>
        <dbReference type="PROSITE-ProRule" id="PRU00433"/>
    </source>
</evidence>
<organism evidence="6 7">
    <name type="scientific">Urbifossiella limnaea</name>
    <dbReference type="NCBI Taxonomy" id="2528023"/>
    <lineage>
        <taxon>Bacteria</taxon>
        <taxon>Pseudomonadati</taxon>
        <taxon>Planctomycetota</taxon>
        <taxon>Planctomycetia</taxon>
        <taxon>Gemmatales</taxon>
        <taxon>Gemmataceae</taxon>
        <taxon>Urbifossiella</taxon>
    </lineage>
</organism>
<evidence type="ECO:0000256" key="1">
    <source>
        <dbReference type="ARBA" id="ARBA00022617"/>
    </source>
</evidence>
<gene>
    <name evidence="6" type="ORF">ETAA1_61310</name>
</gene>
<keyword evidence="7" id="KW-1185">Reference proteome</keyword>
<dbReference type="InterPro" id="IPR055557">
    <property type="entry name" value="DUF7133"/>
</dbReference>